<dbReference type="EMBL" id="FO082275">
    <property type="protein sequence ID" value="CCO16320.1"/>
    <property type="molecule type" value="Genomic_DNA"/>
</dbReference>
<dbReference type="AlphaFoldDB" id="K8EV24"/>
<dbReference type="GeneID" id="19016415"/>
<dbReference type="RefSeq" id="XP_007513795.1">
    <property type="nucleotide sequence ID" value="XM_007513733.1"/>
</dbReference>
<proteinExistence type="predicted"/>
<dbReference type="KEGG" id="bpg:Bathy04g03890"/>
<keyword evidence="3" id="KW-1185">Reference proteome</keyword>
<feature type="compositionally biased region" description="Acidic residues" evidence="1">
    <location>
        <begin position="64"/>
        <end position="91"/>
    </location>
</feature>
<reference evidence="2 3" key="1">
    <citation type="submission" date="2011-10" db="EMBL/GenBank/DDBJ databases">
        <authorList>
            <person name="Genoscope - CEA"/>
        </authorList>
    </citation>
    <scope>NUCLEOTIDE SEQUENCE [LARGE SCALE GENOMIC DNA]</scope>
    <source>
        <strain evidence="2 3">RCC 1105</strain>
    </source>
</reference>
<dbReference type="eggNOG" id="ENOG502SQ4A">
    <property type="taxonomic scope" value="Eukaryota"/>
</dbReference>
<protein>
    <submittedName>
        <fullName evidence="2">Uncharacterized protein</fullName>
    </submittedName>
</protein>
<organism evidence="2 3">
    <name type="scientific">Bathycoccus prasinos</name>
    <dbReference type="NCBI Taxonomy" id="41875"/>
    <lineage>
        <taxon>Eukaryota</taxon>
        <taxon>Viridiplantae</taxon>
        <taxon>Chlorophyta</taxon>
        <taxon>Mamiellophyceae</taxon>
        <taxon>Mamiellales</taxon>
        <taxon>Bathycoccaceae</taxon>
        <taxon>Bathycoccus</taxon>
    </lineage>
</organism>
<sequence>MEHQLESMHLSSSSSGVKEDDETKKGRGDTDDGDGKNAATTTVSTTTTTPNPKTDLTNTNEIDSNSDENQESDDEDEDVFEDATTPPDEDNNTNSNGNDDSARSSTSGGGNNALFDNTNTNTRSGLYNKDDEEEDEGENESDGENDSERMREEDFSELLQYVKVAVADENPLEKYEKLGSTLWQLSNDALEQLANREEIESQQGEGGASSSDGGVRSIFGIVNEEDEEEDDELNESKDGLNLHDLPKCVQLAAKELSVFAKALTIDPGMAYRPGSSKTREIIPGETTMRAIGSHRVGAAEIIAMMLQLGCLEIDEKMAHLKLEETNDDKKPMTLETLAIMLFEYPWSSAFHAAASRAILAALSSPHEKLWIPLVVCARDEGSGDVYKNSLPTKVAETMDEALLCERLSKRKGNVGSAVVLANALREFGEATDEERSEMRRHLNNNPKWLEANKDGGSLDRLNEEQVGGLCGPKPSRSQFLETNLGGGGNVISSHELLRMLQHISLGGGGN</sequence>
<feature type="region of interest" description="Disordered" evidence="1">
    <location>
        <begin position="1"/>
        <end position="154"/>
    </location>
</feature>
<feature type="compositionally biased region" description="Basic and acidic residues" evidence="1">
    <location>
        <begin position="17"/>
        <end position="35"/>
    </location>
</feature>
<gene>
    <name evidence="2" type="ORF">Bathy04g03890</name>
</gene>
<accession>K8EV24</accession>
<dbReference type="STRING" id="41875.K8EV24"/>
<evidence type="ECO:0000313" key="2">
    <source>
        <dbReference type="EMBL" id="CCO16320.1"/>
    </source>
</evidence>
<name>K8EV24_9CHLO</name>
<dbReference type="Proteomes" id="UP000198341">
    <property type="component" value="Chromosome 4"/>
</dbReference>
<feature type="compositionally biased region" description="Acidic residues" evidence="1">
    <location>
        <begin position="130"/>
        <end position="145"/>
    </location>
</feature>
<feature type="compositionally biased region" description="Polar residues" evidence="1">
    <location>
        <begin position="114"/>
        <end position="125"/>
    </location>
</feature>
<evidence type="ECO:0000313" key="3">
    <source>
        <dbReference type="Proteomes" id="UP000198341"/>
    </source>
</evidence>
<feature type="compositionally biased region" description="Low complexity" evidence="1">
    <location>
        <begin position="40"/>
        <end position="63"/>
    </location>
</feature>
<dbReference type="OrthoDB" id="120976at2759"/>
<evidence type="ECO:0000256" key="1">
    <source>
        <dbReference type="SAM" id="MobiDB-lite"/>
    </source>
</evidence>